<sequence length="70" mass="8506">MTKDDKIKQHLEHERKMLEIKHSLPPAVYDVFTKEWANFIDSCTKNTGEHIEDMEKYFDEYLAIFMKYPH</sequence>
<accession>A0A382H4P5</accession>
<proteinExistence type="predicted"/>
<protein>
    <submittedName>
        <fullName evidence="1">Uncharacterized protein</fullName>
    </submittedName>
</protein>
<evidence type="ECO:0000313" key="1">
    <source>
        <dbReference type="EMBL" id="SVB82162.1"/>
    </source>
</evidence>
<organism evidence="1">
    <name type="scientific">marine metagenome</name>
    <dbReference type="NCBI Taxonomy" id="408172"/>
    <lineage>
        <taxon>unclassified sequences</taxon>
        <taxon>metagenomes</taxon>
        <taxon>ecological metagenomes</taxon>
    </lineage>
</organism>
<reference evidence="1" key="1">
    <citation type="submission" date="2018-05" db="EMBL/GenBank/DDBJ databases">
        <authorList>
            <person name="Lanie J.A."/>
            <person name="Ng W.-L."/>
            <person name="Kazmierczak K.M."/>
            <person name="Andrzejewski T.M."/>
            <person name="Davidsen T.M."/>
            <person name="Wayne K.J."/>
            <person name="Tettelin H."/>
            <person name="Glass J.I."/>
            <person name="Rusch D."/>
            <person name="Podicherti R."/>
            <person name="Tsui H.-C.T."/>
            <person name="Winkler M.E."/>
        </authorList>
    </citation>
    <scope>NUCLEOTIDE SEQUENCE</scope>
</reference>
<name>A0A382H4P5_9ZZZZ</name>
<dbReference type="EMBL" id="UINC01059119">
    <property type="protein sequence ID" value="SVB82162.1"/>
    <property type="molecule type" value="Genomic_DNA"/>
</dbReference>
<gene>
    <name evidence="1" type="ORF">METZ01_LOCUS235016</name>
</gene>
<dbReference type="AlphaFoldDB" id="A0A382H4P5"/>